<dbReference type="GO" id="GO:0004519">
    <property type="term" value="F:endonuclease activity"/>
    <property type="evidence" value="ECO:0007669"/>
    <property type="project" value="UniProtKB-KW"/>
</dbReference>
<reference evidence="5 6" key="1">
    <citation type="submission" date="2017-05" db="EMBL/GenBank/DDBJ databases">
        <title>Thiocyanate degradation by Thiohalobacter thiocyanaticus FOKN1.</title>
        <authorList>
            <person name="Oshiki M."/>
            <person name="Fukushima T."/>
            <person name="Kawano S."/>
            <person name="Nakagawa J."/>
        </authorList>
    </citation>
    <scope>NUCLEOTIDE SEQUENCE [LARGE SCALE GENOMIC DNA]</scope>
    <source>
        <strain evidence="5 6">FOKN1</strain>
    </source>
</reference>
<dbReference type="InterPro" id="IPR000055">
    <property type="entry name" value="Restrct_endonuc_typeI_TRD"/>
</dbReference>
<keyword evidence="6" id="KW-1185">Reference proteome</keyword>
<dbReference type="GO" id="GO:0003677">
    <property type="term" value="F:DNA binding"/>
    <property type="evidence" value="ECO:0007669"/>
    <property type="project" value="UniProtKB-KW"/>
</dbReference>
<protein>
    <submittedName>
        <fullName evidence="5">Restriction endonuclease S subunits</fullName>
    </submittedName>
</protein>
<dbReference type="Gene3D" id="3.90.220.20">
    <property type="entry name" value="DNA methylase specificity domains"/>
    <property type="match status" value="2"/>
</dbReference>
<dbReference type="InterPro" id="IPR052021">
    <property type="entry name" value="Type-I_RS_S_subunit"/>
</dbReference>
<dbReference type="PANTHER" id="PTHR30408:SF12">
    <property type="entry name" value="TYPE I RESTRICTION ENZYME MJAVIII SPECIFICITY SUBUNIT"/>
    <property type="match status" value="1"/>
</dbReference>
<evidence type="ECO:0000259" key="4">
    <source>
        <dbReference type="Pfam" id="PF01420"/>
    </source>
</evidence>
<organism evidence="5 6">
    <name type="scientific">Thiohalobacter thiocyanaticus</name>
    <dbReference type="NCBI Taxonomy" id="585455"/>
    <lineage>
        <taxon>Bacteria</taxon>
        <taxon>Pseudomonadati</taxon>
        <taxon>Pseudomonadota</taxon>
        <taxon>Gammaproteobacteria</taxon>
        <taxon>Thiohalobacterales</taxon>
        <taxon>Thiohalobacteraceae</taxon>
        <taxon>Thiohalobacter</taxon>
    </lineage>
</organism>
<dbReference type="KEGG" id="ttc:FOKN1_1350"/>
<sequence>MPDESVWTLNLDQIESGTGKILEKISAPVAAAKNSTHWFDERHVLYSKLRPYLNKVVLPDQPGLATTELVPLLPDEKRLDRKYLAYYLRSRPFVNWVSAQVAGAKMPRVNMKVFWEHKIPLPPLKEQKRIAAILDKADSLRRKRQQAIQLADQFLRAVFLDMFGDPTRNPMGWAVKSLGGLVQNLDGKRVPVKAADRKKMAGEYPYYGASGIIDYVDDYLFEGRNLLIGEDGANLLARSTPIAFIAEGKYWVNNHAHVLGETEHARLEYLMYTINRKSIADYVSGSAQPKLNQAQMNRIPIPVPPVELQDKFVDIISSMKEIGSRYSDSRYNIDRVFQSLTSKVFRG</sequence>
<accession>A0A1Z4VQY8</accession>
<dbReference type="Pfam" id="PF01420">
    <property type="entry name" value="Methylase_S"/>
    <property type="match status" value="2"/>
</dbReference>
<dbReference type="RefSeq" id="WP_172844269.1">
    <property type="nucleotide sequence ID" value="NZ_AP018052.1"/>
</dbReference>
<name>A0A1Z4VQY8_9GAMM</name>
<dbReference type="EMBL" id="AP018052">
    <property type="protein sequence ID" value="BAZ93748.1"/>
    <property type="molecule type" value="Genomic_DNA"/>
</dbReference>
<proteinExistence type="inferred from homology"/>
<keyword evidence="3" id="KW-0238">DNA-binding</keyword>
<dbReference type="InterPro" id="IPR044946">
    <property type="entry name" value="Restrct_endonuc_typeI_TRD_sf"/>
</dbReference>
<dbReference type="PANTHER" id="PTHR30408">
    <property type="entry name" value="TYPE-1 RESTRICTION ENZYME ECOKI SPECIFICITY PROTEIN"/>
    <property type="match status" value="1"/>
</dbReference>
<dbReference type="Proteomes" id="UP000218765">
    <property type="component" value="Chromosome"/>
</dbReference>
<gene>
    <name evidence="5" type="ORF">FOKN1_1350</name>
</gene>
<dbReference type="AlphaFoldDB" id="A0A1Z4VQY8"/>
<dbReference type="CDD" id="cd17262">
    <property type="entry name" value="RMtype1_S_Aco12261I-TRD2-CR2"/>
    <property type="match status" value="1"/>
</dbReference>
<comment type="similarity">
    <text evidence="1">Belongs to the type-I restriction system S methylase family.</text>
</comment>
<feature type="domain" description="Type I restriction modification DNA specificity" evidence="4">
    <location>
        <begin position="55"/>
        <end position="148"/>
    </location>
</feature>
<keyword evidence="2" id="KW-0680">Restriction system</keyword>
<keyword evidence="5" id="KW-0255">Endonuclease</keyword>
<keyword evidence="5" id="KW-0378">Hydrolase</keyword>
<evidence type="ECO:0000313" key="5">
    <source>
        <dbReference type="EMBL" id="BAZ93748.1"/>
    </source>
</evidence>
<dbReference type="SUPFAM" id="SSF116734">
    <property type="entry name" value="DNA methylase specificity domain"/>
    <property type="match status" value="2"/>
</dbReference>
<evidence type="ECO:0000256" key="1">
    <source>
        <dbReference type="ARBA" id="ARBA00010923"/>
    </source>
</evidence>
<dbReference type="REBASE" id="193253">
    <property type="entry name" value="S.TthFOKN1ORF1349P"/>
</dbReference>
<dbReference type="GO" id="GO:0009307">
    <property type="term" value="P:DNA restriction-modification system"/>
    <property type="evidence" value="ECO:0007669"/>
    <property type="project" value="UniProtKB-KW"/>
</dbReference>
<evidence type="ECO:0000256" key="3">
    <source>
        <dbReference type="ARBA" id="ARBA00023125"/>
    </source>
</evidence>
<evidence type="ECO:0000313" key="6">
    <source>
        <dbReference type="Proteomes" id="UP000218765"/>
    </source>
</evidence>
<evidence type="ECO:0000256" key="2">
    <source>
        <dbReference type="ARBA" id="ARBA00022747"/>
    </source>
</evidence>
<feature type="domain" description="Type I restriction modification DNA specificity" evidence="4">
    <location>
        <begin position="171"/>
        <end position="319"/>
    </location>
</feature>
<keyword evidence="5" id="KW-0540">Nuclease</keyword>